<keyword evidence="1" id="KW-0813">Transport</keyword>
<dbReference type="RefSeq" id="WP_133956220.1">
    <property type="nucleotide sequence ID" value="NZ_SORI01000002.1"/>
</dbReference>
<evidence type="ECO:0000256" key="3">
    <source>
        <dbReference type="ARBA" id="ARBA00022840"/>
    </source>
</evidence>
<dbReference type="OrthoDB" id="9802264at2"/>
<evidence type="ECO:0000256" key="1">
    <source>
        <dbReference type="ARBA" id="ARBA00022448"/>
    </source>
</evidence>
<dbReference type="InterPro" id="IPR013611">
    <property type="entry name" value="Transp-assoc_OB_typ2"/>
</dbReference>
<dbReference type="PANTHER" id="PTHR42781">
    <property type="entry name" value="SPERMIDINE/PUTRESCINE IMPORT ATP-BINDING PROTEIN POTA"/>
    <property type="match status" value="1"/>
</dbReference>
<dbReference type="GO" id="GO:0022857">
    <property type="term" value="F:transmembrane transporter activity"/>
    <property type="evidence" value="ECO:0007669"/>
    <property type="project" value="InterPro"/>
</dbReference>
<feature type="domain" description="ABC transporter" evidence="4">
    <location>
        <begin position="4"/>
        <end position="234"/>
    </location>
</feature>
<dbReference type="SUPFAM" id="SSF50331">
    <property type="entry name" value="MOP-like"/>
    <property type="match status" value="1"/>
</dbReference>
<dbReference type="InterPro" id="IPR008995">
    <property type="entry name" value="Mo/tungstate-bd_C_term_dom"/>
</dbReference>
<organism evidence="5 6">
    <name type="scientific">Aminivibrio pyruvatiphilus</name>
    <dbReference type="NCBI Taxonomy" id="1005740"/>
    <lineage>
        <taxon>Bacteria</taxon>
        <taxon>Thermotogati</taxon>
        <taxon>Synergistota</taxon>
        <taxon>Synergistia</taxon>
        <taxon>Synergistales</taxon>
        <taxon>Aminobacteriaceae</taxon>
        <taxon>Aminivibrio</taxon>
    </lineage>
</organism>
<protein>
    <submittedName>
        <fullName evidence="5">Putative spermidine/putrescine transport system ATP-binding protein</fullName>
    </submittedName>
</protein>
<keyword evidence="6" id="KW-1185">Reference proteome</keyword>
<dbReference type="Gene3D" id="3.40.50.300">
    <property type="entry name" value="P-loop containing nucleotide triphosphate hydrolases"/>
    <property type="match status" value="1"/>
</dbReference>
<dbReference type="InterPro" id="IPR027417">
    <property type="entry name" value="P-loop_NTPase"/>
</dbReference>
<name>A0A4R8MH30_9BACT</name>
<reference evidence="5 6" key="1">
    <citation type="submission" date="2019-03" db="EMBL/GenBank/DDBJ databases">
        <title>Genomic Encyclopedia of Type Strains, Phase IV (KMG-IV): sequencing the most valuable type-strain genomes for metagenomic binning, comparative biology and taxonomic classification.</title>
        <authorList>
            <person name="Goeker M."/>
        </authorList>
    </citation>
    <scope>NUCLEOTIDE SEQUENCE [LARGE SCALE GENOMIC DNA]</scope>
    <source>
        <strain evidence="5 6">DSM 25964</strain>
    </source>
</reference>
<dbReference type="GO" id="GO:0015697">
    <property type="term" value="P:quaternary ammonium group transport"/>
    <property type="evidence" value="ECO:0007669"/>
    <property type="project" value="UniProtKB-ARBA"/>
</dbReference>
<dbReference type="EMBL" id="SORI01000002">
    <property type="protein sequence ID" value="TDY63245.1"/>
    <property type="molecule type" value="Genomic_DNA"/>
</dbReference>
<dbReference type="Pfam" id="PF08402">
    <property type="entry name" value="TOBE_2"/>
    <property type="match status" value="1"/>
</dbReference>
<dbReference type="InterPro" id="IPR003439">
    <property type="entry name" value="ABC_transporter-like_ATP-bd"/>
</dbReference>
<dbReference type="FunFam" id="3.40.50.300:FF:000425">
    <property type="entry name" value="Probable ABC transporter, ATP-binding subunit"/>
    <property type="match status" value="1"/>
</dbReference>
<dbReference type="InterPro" id="IPR017871">
    <property type="entry name" value="ABC_transporter-like_CS"/>
</dbReference>
<dbReference type="SMART" id="SM00382">
    <property type="entry name" value="AAA"/>
    <property type="match status" value="1"/>
</dbReference>
<dbReference type="InterPro" id="IPR003593">
    <property type="entry name" value="AAA+_ATPase"/>
</dbReference>
<sequence length="351" mass="38285">MAGVELRAVSKRFGKTYAVRNVSLSVDKGEFLSLVGPSGCGKTTTLRLVAGFLSPDEGEVLLDGESMGGVGVRQRQVGIVFQNYALFPNLTVFENVAFGLRTRKTPEDVLRPRVEELLSMVGLDRRASAWPRELSGGQQQRVALARALAITPKVLLLDEPLSALDAKVRNSLRFEIKRIQRESGITTIYVTHDQEEALSISDRVALMNDGRIEQTGSPRDIYLRPANSFVADFVGVNNLLGGEYLGGGRFRWRERILSVENAPLPQGPCSLMIRPERISVASRGASSGDGNILPGRVTGKVFLGPLLRLAVDVEGEQILVDLLNTELEPPALDDAVRLRFSPDDGRPVAGR</sequence>
<evidence type="ECO:0000259" key="4">
    <source>
        <dbReference type="PROSITE" id="PS50893"/>
    </source>
</evidence>
<dbReference type="Pfam" id="PF00005">
    <property type="entry name" value="ABC_tran"/>
    <property type="match status" value="1"/>
</dbReference>
<evidence type="ECO:0000313" key="5">
    <source>
        <dbReference type="EMBL" id="TDY63245.1"/>
    </source>
</evidence>
<dbReference type="GO" id="GO:0016887">
    <property type="term" value="F:ATP hydrolysis activity"/>
    <property type="evidence" value="ECO:0007669"/>
    <property type="project" value="InterPro"/>
</dbReference>
<keyword evidence="3 5" id="KW-0067">ATP-binding</keyword>
<accession>A0A4R8MH30</accession>
<comment type="caution">
    <text evidence="5">The sequence shown here is derived from an EMBL/GenBank/DDBJ whole genome shotgun (WGS) entry which is preliminary data.</text>
</comment>
<dbReference type="SUPFAM" id="SSF52540">
    <property type="entry name" value="P-loop containing nucleoside triphosphate hydrolases"/>
    <property type="match status" value="1"/>
</dbReference>
<dbReference type="PANTHER" id="PTHR42781:SF4">
    <property type="entry name" value="SPERMIDINE_PUTRESCINE IMPORT ATP-BINDING PROTEIN POTA"/>
    <property type="match status" value="1"/>
</dbReference>
<dbReference type="PROSITE" id="PS00211">
    <property type="entry name" value="ABC_TRANSPORTER_1"/>
    <property type="match status" value="1"/>
</dbReference>
<dbReference type="GO" id="GO:0005524">
    <property type="term" value="F:ATP binding"/>
    <property type="evidence" value="ECO:0007669"/>
    <property type="project" value="UniProtKB-KW"/>
</dbReference>
<gene>
    <name evidence="5" type="ORF">C8D99_102226</name>
</gene>
<proteinExistence type="predicted"/>
<dbReference type="AlphaFoldDB" id="A0A4R8MH30"/>
<keyword evidence="2" id="KW-0547">Nucleotide-binding</keyword>
<evidence type="ECO:0000313" key="6">
    <source>
        <dbReference type="Proteomes" id="UP000295066"/>
    </source>
</evidence>
<evidence type="ECO:0000256" key="2">
    <source>
        <dbReference type="ARBA" id="ARBA00022741"/>
    </source>
</evidence>
<dbReference type="GO" id="GO:0043190">
    <property type="term" value="C:ATP-binding cassette (ABC) transporter complex"/>
    <property type="evidence" value="ECO:0007669"/>
    <property type="project" value="InterPro"/>
</dbReference>
<dbReference type="Gene3D" id="2.40.50.100">
    <property type="match status" value="1"/>
</dbReference>
<dbReference type="Proteomes" id="UP000295066">
    <property type="component" value="Unassembled WGS sequence"/>
</dbReference>
<dbReference type="InterPro" id="IPR050093">
    <property type="entry name" value="ABC_SmlMolc_Importer"/>
</dbReference>
<dbReference type="PROSITE" id="PS50893">
    <property type="entry name" value="ABC_TRANSPORTER_2"/>
    <property type="match status" value="1"/>
</dbReference>